<reference evidence="2 3" key="1">
    <citation type="submission" date="2019-06" db="EMBL/GenBank/DDBJ databases">
        <title>Sequencing the genomes of 1000 actinobacteria strains.</title>
        <authorList>
            <person name="Klenk H.-P."/>
        </authorList>
    </citation>
    <scope>NUCLEOTIDE SEQUENCE [LARGE SCALE GENOMIC DNA]</scope>
    <source>
        <strain evidence="2 3">DSM 44826</strain>
    </source>
</reference>
<evidence type="ECO:0000313" key="3">
    <source>
        <dbReference type="Proteomes" id="UP000317940"/>
    </source>
</evidence>
<comment type="caution">
    <text evidence="2">The sequence shown here is derived from an EMBL/GenBank/DDBJ whole genome shotgun (WGS) entry which is preliminary data.</text>
</comment>
<protein>
    <submittedName>
        <fullName evidence="2">Outer membrane protein assembly factor BamB</fullName>
    </submittedName>
</protein>
<dbReference type="RefSeq" id="WP_145910226.1">
    <property type="nucleotide sequence ID" value="NZ_BAAAMZ010000009.1"/>
</dbReference>
<evidence type="ECO:0000313" key="2">
    <source>
        <dbReference type="EMBL" id="TWF82975.1"/>
    </source>
</evidence>
<dbReference type="Proteomes" id="UP000317940">
    <property type="component" value="Unassembled WGS sequence"/>
</dbReference>
<feature type="domain" description="Pyrrolo-quinoline quinone repeat" evidence="1">
    <location>
        <begin position="287"/>
        <end position="378"/>
    </location>
</feature>
<dbReference type="OrthoDB" id="4824484at2"/>
<dbReference type="Gene3D" id="2.40.128.630">
    <property type="match status" value="1"/>
</dbReference>
<dbReference type="SUPFAM" id="SSF50998">
    <property type="entry name" value="Quinoprotein alcohol dehydrogenase-like"/>
    <property type="match status" value="2"/>
</dbReference>
<dbReference type="Pfam" id="PF13360">
    <property type="entry name" value="PQQ_2"/>
    <property type="match status" value="3"/>
</dbReference>
<evidence type="ECO:0000259" key="1">
    <source>
        <dbReference type="Pfam" id="PF13360"/>
    </source>
</evidence>
<keyword evidence="3" id="KW-1185">Reference proteome</keyword>
<feature type="domain" description="Pyrrolo-quinoline quinone repeat" evidence="1">
    <location>
        <begin position="397"/>
        <end position="463"/>
    </location>
</feature>
<name>A0A561T785_9ACTN</name>
<dbReference type="Gene3D" id="2.130.10.10">
    <property type="entry name" value="YVTN repeat-like/Quinoprotein amine dehydrogenase"/>
    <property type="match status" value="2"/>
</dbReference>
<dbReference type="AlphaFoldDB" id="A0A561T785"/>
<dbReference type="PANTHER" id="PTHR34512">
    <property type="entry name" value="CELL SURFACE PROTEIN"/>
    <property type="match status" value="1"/>
</dbReference>
<organism evidence="2 3">
    <name type="scientific">Kitasatospora viridis</name>
    <dbReference type="NCBI Taxonomy" id="281105"/>
    <lineage>
        <taxon>Bacteria</taxon>
        <taxon>Bacillati</taxon>
        <taxon>Actinomycetota</taxon>
        <taxon>Actinomycetes</taxon>
        <taxon>Kitasatosporales</taxon>
        <taxon>Streptomycetaceae</taxon>
        <taxon>Kitasatospora</taxon>
    </lineage>
</organism>
<dbReference type="InterPro" id="IPR011047">
    <property type="entry name" value="Quinoprotein_ADH-like_sf"/>
</dbReference>
<dbReference type="SMART" id="SM00564">
    <property type="entry name" value="PQQ"/>
    <property type="match status" value="7"/>
</dbReference>
<gene>
    <name evidence="2" type="ORF">FHX73_14458</name>
</gene>
<accession>A0A561T785</accession>
<dbReference type="InterPro" id="IPR018391">
    <property type="entry name" value="PQQ_b-propeller_rpt"/>
</dbReference>
<dbReference type="EMBL" id="VIWT01000004">
    <property type="protein sequence ID" value="TWF82975.1"/>
    <property type="molecule type" value="Genomic_DNA"/>
</dbReference>
<proteinExistence type="predicted"/>
<dbReference type="InterPro" id="IPR015943">
    <property type="entry name" value="WD40/YVTN_repeat-like_dom_sf"/>
</dbReference>
<sequence>MADGVLWTALLGGLLVLGALQLRFGPAGRARSELRSRRAERRRWAAELGWEYREEDQELARRWATAIPPLGAEHRSAARFVVTGTLDGRRVTVFDRVAYWNTRFWELRMPAIAVRTVHLVELPRPLPLVVVSHHTLALDTMLPLERQRIRATPGRFVHDTGDADYDAVHLVETTDPDLAARLLTPAVREFGDDRRWLEWRVDDRWLCQVGLQGPAGRGTPPLAVLRSLAELIAQADPALWGDAAPAARPEPPATVDAADLTGPVTMYRGGPAHTGVFPQARAPEDFRAWSVRLPEPPATEPAVCDGTVYQSAGHHCYALDALTGELRWKYRAEDGIVRPPAVAGATLYLVSDDGLLHAVGTADGQRRWTRRVGVSAAPTLADGLIHTVQLPAFPLREPSRLTALDARTGTEQWQRHLPAGACSAATVADGRVYVQSAKGELSAFDAATGELLWHNSQTGERYLAFGAPSVADGTVYTGTGGGRVHAFDAATGEHRWSARAGGTAIDHSPGIAEGTVVIGDNGTGAHAFDAATGEPRWHHAGPHGASGFSSSGPDGWLVGSASNRGLFRIDPVTGRVGWRVALNGPGSSPVYAGGVVYVATNRGQVLAVDALTGRRPSSRRRGMRVG</sequence>
<dbReference type="PANTHER" id="PTHR34512:SF30">
    <property type="entry name" value="OUTER MEMBRANE PROTEIN ASSEMBLY FACTOR BAMB"/>
    <property type="match status" value="1"/>
</dbReference>
<dbReference type="InterPro" id="IPR002372">
    <property type="entry name" value="PQQ_rpt_dom"/>
</dbReference>
<feature type="domain" description="Pyrrolo-quinoline quinone repeat" evidence="1">
    <location>
        <begin position="467"/>
        <end position="551"/>
    </location>
</feature>